<gene>
    <name evidence="1" type="ORF">RR46_09867</name>
</gene>
<evidence type="ECO:0000313" key="2">
    <source>
        <dbReference type="Proteomes" id="UP000053268"/>
    </source>
</evidence>
<protein>
    <submittedName>
        <fullName evidence="1">Uncharacterized protein</fullName>
    </submittedName>
</protein>
<dbReference type="Proteomes" id="UP000053268">
    <property type="component" value="Unassembled WGS sequence"/>
</dbReference>
<evidence type="ECO:0000313" key="1">
    <source>
        <dbReference type="EMBL" id="KPJ02664.1"/>
    </source>
</evidence>
<organism evidence="1 2">
    <name type="scientific">Papilio xuthus</name>
    <name type="common">Asian swallowtail butterfly</name>
    <dbReference type="NCBI Taxonomy" id="66420"/>
    <lineage>
        <taxon>Eukaryota</taxon>
        <taxon>Metazoa</taxon>
        <taxon>Ecdysozoa</taxon>
        <taxon>Arthropoda</taxon>
        <taxon>Hexapoda</taxon>
        <taxon>Insecta</taxon>
        <taxon>Pterygota</taxon>
        <taxon>Neoptera</taxon>
        <taxon>Endopterygota</taxon>
        <taxon>Lepidoptera</taxon>
        <taxon>Glossata</taxon>
        <taxon>Ditrysia</taxon>
        <taxon>Papilionoidea</taxon>
        <taxon>Papilionidae</taxon>
        <taxon>Papilioninae</taxon>
        <taxon>Papilio</taxon>
    </lineage>
</organism>
<name>A0A194QB58_PAPXU</name>
<keyword evidence="2" id="KW-1185">Reference proteome</keyword>
<proteinExistence type="predicted"/>
<accession>A0A194QB58</accession>
<dbReference type="AlphaFoldDB" id="A0A194QB58"/>
<dbReference type="EMBL" id="KQ459232">
    <property type="protein sequence ID" value="KPJ02664.1"/>
    <property type="molecule type" value="Genomic_DNA"/>
</dbReference>
<sequence>MPVRNCCLGCQGSMAGPCGPRAYRCDNLSQVGPCCVHSFGADCSGPCGQIGCIHGARGGVAGSFYSCGHGCIGGCTSGLCGSCCGPCCG</sequence>
<reference evidence="1 2" key="1">
    <citation type="journal article" date="2015" name="Nat. Commun.">
        <title>Outbred genome sequencing and CRISPR/Cas9 gene editing in butterflies.</title>
        <authorList>
            <person name="Li X."/>
            <person name="Fan D."/>
            <person name="Zhang W."/>
            <person name="Liu G."/>
            <person name="Zhang L."/>
            <person name="Zhao L."/>
            <person name="Fang X."/>
            <person name="Chen L."/>
            <person name="Dong Y."/>
            <person name="Chen Y."/>
            <person name="Ding Y."/>
            <person name="Zhao R."/>
            <person name="Feng M."/>
            <person name="Zhu Y."/>
            <person name="Feng Y."/>
            <person name="Jiang X."/>
            <person name="Zhu D."/>
            <person name="Xiang H."/>
            <person name="Feng X."/>
            <person name="Li S."/>
            <person name="Wang J."/>
            <person name="Zhang G."/>
            <person name="Kronforst M.R."/>
            <person name="Wang W."/>
        </authorList>
    </citation>
    <scope>NUCLEOTIDE SEQUENCE [LARGE SCALE GENOMIC DNA]</scope>
    <source>
        <strain evidence="1">Ya'a_city_454_Px</strain>
        <tissue evidence="1">Whole body</tissue>
    </source>
</reference>